<sequence>MNKAIFWDLLGTLGGNSKTLIKDFEFFDHSIESLKKARENDYLNILVTNQSTIGHGKIGLTEYENYLEKMRKLLHNNDCDFDEVYTCPHRRIDNCECKKPKVKMITQAKDKFNIDLVSSFVIGDTIKNDMLLANNAGINGILVLTGEGNEELSNFHKNINEPHFFRIEKDALSAIEYICKVSRSLYKN</sequence>
<evidence type="ECO:0000313" key="9">
    <source>
        <dbReference type="Proteomes" id="UP000721415"/>
    </source>
</evidence>
<organism evidence="8 9">
    <name type="scientific">Facklamia lactis</name>
    <dbReference type="NCBI Taxonomy" id="2749967"/>
    <lineage>
        <taxon>Bacteria</taxon>
        <taxon>Bacillati</taxon>
        <taxon>Bacillota</taxon>
        <taxon>Bacilli</taxon>
        <taxon>Lactobacillales</taxon>
        <taxon>Aerococcaceae</taxon>
        <taxon>Facklamia</taxon>
    </lineage>
</organism>
<keyword evidence="5 7" id="KW-0119">Carbohydrate metabolism</keyword>
<dbReference type="Gene3D" id="3.40.50.1000">
    <property type="entry name" value="HAD superfamily/HAD-like"/>
    <property type="match status" value="1"/>
</dbReference>
<evidence type="ECO:0000256" key="1">
    <source>
        <dbReference type="ARBA" id="ARBA00004496"/>
    </source>
</evidence>
<dbReference type="EMBL" id="JACBXQ010000001">
    <property type="protein sequence ID" value="MBG9985611.1"/>
    <property type="molecule type" value="Genomic_DNA"/>
</dbReference>
<dbReference type="InterPro" id="IPR006549">
    <property type="entry name" value="HAD-SF_hydro_IIIA"/>
</dbReference>
<reference evidence="8 9" key="1">
    <citation type="submission" date="2020-07" db="EMBL/GenBank/DDBJ databases">
        <title>Facklamia lactis sp. nov., isolated from raw milk.</title>
        <authorList>
            <person name="Doll E.V."/>
            <person name="Huptas C."/>
            <person name="Staib L."/>
            <person name="Wenning M."/>
            <person name="Scherer S."/>
        </authorList>
    </citation>
    <scope>NUCLEOTIDE SEQUENCE [LARGE SCALE GENOMIC DNA]</scope>
    <source>
        <strain evidence="8 9">DSM 111018</strain>
    </source>
</reference>
<dbReference type="SUPFAM" id="SSF56784">
    <property type="entry name" value="HAD-like"/>
    <property type="match status" value="1"/>
</dbReference>
<keyword evidence="2 7" id="KW-0963">Cytoplasm</keyword>
<proteinExistence type="inferred from homology"/>
<dbReference type="InterPro" id="IPR006543">
    <property type="entry name" value="Histidinol-phos"/>
</dbReference>
<keyword evidence="3" id="KW-0479">Metal-binding</keyword>
<dbReference type="InterPro" id="IPR036412">
    <property type="entry name" value="HAD-like_sf"/>
</dbReference>
<dbReference type="InterPro" id="IPR023214">
    <property type="entry name" value="HAD_sf"/>
</dbReference>
<evidence type="ECO:0000256" key="6">
    <source>
        <dbReference type="ARBA" id="ARBA00031828"/>
    </source>
</evidence>
<dbReference type="GO" id="GO:0016787">
    <property type="term" value="F:hydrolase activity"/>
    <property type="evidence" value="ECO:0007669"/>
    <property type="project" value="UniProtKB-KW"/>
</dbReference>
<comment type="similarity">
    <text evidence="7">Belongs to the gmhB family.</text>
</comment>
<dbReference type="Pfam" id="PF13242">
    <property type="entry name" value="Hydrolase_like"/>
    <property type="match status" value="1"/>
</dbReference>
<evidence type="ECO:0000256" key="3">
    <source>
        <dbReference type="ARBA" id="ARBA00022723"/>
    </source>
</evidence>
<dbReference type="NCBIfam" id="TIGR01662">
    <property type="entry name" value="HAD-SF-IIIA"/>
    <property type="match status" value="1"/>
</dbReference>
<dbReference type="PIRSF" id="PIRSF004682">
    <property type="entry name" value="GmhB"/>
    <property type="match status" value="1"/>
</dbReference>
<dbReference type="PANTHER" id="PTHR42891:SF1">
    <property type="entry name" value="D-GLYCERO-BETA-D-MANNO-HEPTOSE-1,7-BISPHOSPHATE 7-PHOSPHATASE"/>
    <property type="match status" value="1"/>
</dbReference>
<dbReference type="Proteomes" id="UP000721415">
    <property type="component" value="Unassembled WGS sequence"/>
</dbReference>
<evidence type="ECO:0000256" key="2">
    <source>
        <dbReference type="ARBA" id="ARBA00022490"/>
    </source>
</evidence>
<evidence type="ECO:0000313" key="8">
    <source>
        <dbReference type="EMBL" id="MBG9985611.1"/>
    </source>
</evidence>
<dbReference type="InterPro" id="IPR004446">
    <property type="entry name" value="Heptose_bisP_phosphatase"/>
</dbReference>
<evidence type="ECO:0000256" key="7">
    <source>
        <dbReference type="PIRNR" id="PIRNR004682"/>
    </source>
</evidence>
<dbReference type="PANTHER" id="PTHR42891">
    <property type="entry name" value="D-GLYCERO-BETA-D-MANNO-HEPTOSE-1,7-BISPHOSPHATE 7-PHOSPHATASE"/>
    <property type="match status" value="1"/>
</dbReference>
<evidence type="ECO:0000256" key="5">
    <source>
        <dbReference type="ARBA" id="ARBA00023277"/>
    </source>
</evidence>
<keyword evidence="9" id="KW-1185">Reference proteome</keyword>
<name>A0ABS0LN76_9LACT</name>
<protein>
    <recommendedName>
        <fullName evidence="6 7">D,D-heptose 1,7-bisphosphate phosphatase</fullName>
        <ecNumber evidence="7">3.1.3.-</ecNumber>
    </recommendedName>
</protein>
<accession>A0ABS0LN76</accession>
<keyword evidence="4 7" id="KW-0378">Hydrolase</keyword>
<dbReference type="RefSeq" id="WP_197114085.1">
    <property type="nucleotide sequence ID" value="NZ_JACBXQ010000001.1"/>
</dbReference>
<gene>
    <name evidence="8" type="ORF">HZY91_01735</name>
</gene>
<comment type="subcellular location">
    <subcellularLocation>
        <location evidence="1 7">Cytoplasm</location>
    </subcellularLocation>
</comment>
<dbReference type="EC" id="3.1.3.-" evidence="7"/>
<evidence type="ECO:0000256" key="4">
    <source>
        <dbReference type="ARBA" id="ARBA00022801"/>
    </source>
</evidence>
<dbReference type="NCBIfam" id="TIGR01656">
    <property type="entry name" value="Histidinol-ppas"/>
    <property type="match status" value="1"/>
</dbReference>
<comment type="caution">
    <text evidence="8">The sequence shown here is derived from an EMBL/GenBank/DDBJ whole genome shotgun (WGS) entry which is preliminary data.</text>
</comment>